<evidence type="ECO:0000313" key="3">
    <source>
        <dbReference type="Proteomes" id="UP000664349"/>
    </source>
</evidence>
<keyword evidence="1" id="KW-0472">Membrane</keyword>
<keyword evidence="3" id="KW-1185">Reference proteome</keyword>
<keyword evidence="1" id="KW-1133">Transmembrane helix</keyword>
<dbReference type="EMBL" id="JAFLRD010000003">
    <property type="protein sequence ID" value="MBO0414726.1"/>
    <property type="molecule type" value="Genomic_DNA"/>
</dbReference>
<evidence type="ECO:0000313" key="2">
    <source>
        <dbReference type="EMBL" id="MBO0414726.1"/>
    </source>
</evidence>
<evidence type="ECO:0008006" key="4">
    <source>
        <dbReference type="Google" id="ProtNLM"/>
    </source>
</evidence>
<dbReference type="Proteomes" id="UP000664349">
    <property type="component" value="Unassembled WGS sequence"/>
</dbReference>
<sequence length="108" mass="12326">MKKAILINFIVAAISVAVTSIYFLSQQPKFWKERLELKKFEVMSVEPTSVYEFSDLKNASFKVKKGDQCFYVSEGSFSFGEATPDLAWYKKLIILCPEKGIGWIENGK</sequence>
<dbReference type="RefSeq" id="WP_200122387.1">
    <property type="nucleotide sequence ID" value="NZ_JAEILV010000003.1"/>
</dbReference>
<accession>A0ABS3GI54</accession>
<gene>
    <name evidence="2" type="ORF">J1C50_04315</name>
</gene>
<feature type="transmembrane region" description="Helical" evidence="1">
    <location>
        <begin position="6"/>
        <end position="24"/>
    </location>
</feature>
<keyword evidence="1" id="KW-0812">Transmembrane</keyword>
<proteinExistence type="predicted"/>
<protein>
    <recommendedName>
        <fullName evidence="4">NusG domain-containing protein</fullName>
    </recommendedName>
</protein>
<comment type="caution">
    <text evidence="2">The sequence shown here is derived from an EMBL/GenBank/DDBJ whole genome shotgun (WGS) entry which is preliminary data.</text>
</comment>
<evidence type="ECO:0000256" key="1">
    <source>
        <dbReference type="SAM" id="Phobius"/>
    </source>
</evidence>
<organism evidence="2 3">
    <name type="scientific">Chromobacterium haemolyticum</name>
    <dbReference type="NCBI Taxonomy" id="394935"/>
    <lineage>
        <taxon>Bacteria</taxon>
        <taxon>Pseudomonadati</taxon>
        <taxon>Pseudomonadota</taxon>
        <taxon>Betaproteobacteria</taxon>
        <taxon>Neisseriales</taxon>
        <taxon>Chromobacteriaceae</taxon>
        <taxon>Chromobacterium</taxon>
    </lineage>
</organism>
<name>A0ABS3GI54_9NEIS</name>
<reference evidence="2 3" key="1">
    <citation type="submission" date="2021-03" db="EMBL/GenBank/DDBJ databases">
        <title>First Case of infection caused by Chromobacterium haemolyticum derived from water in China.</title>
        <authorList>
            <person name="Chen J."/>
            <person name="Liu C."/>
        </authorList>
    </citation>
    <scope>NUCLEOTIDE SEQUENCE [LARGE SCALE GENOMIC DNA]</scope>
    <source>
        <strain evidence="2 3">WJ-5</strain>
    </source>
</reference>